<proteinExistence type="predicted"/>
<dbReference type="GO" id="GO:0003676">
    <property type="term" value="F:nucleic acid binding"/>
    <property type="evidence" value="ECO:0007669"/>
    <property type="project" value="InterPro"/>
</dbReference>
<dbReference type="Gene3D" id="3.30.420.10">
    <property type="entry name" value="Ribonuclease H-like superfamily/Ribonuclease H"/>
    <property type="match status" value="1"/>
</dbReference>
<protein>
    <recommendedName>
        <fullName evidence="3">Histone-lysine N-methyltransferase SETMAR</fullName>
    </recommendedName>
</protein>
<name>A0AAU9UT54_EUPED</name>
<keyword evidence="2" id="KW-1185">Reference proteome</keyword>
<reference evidence="1" key="1">
    <citation type="submission" date="2022-03" db="EMBL/GenBank/DDBJ databases">
        <authorList>
            <person name="Tunstrom K."/>
        </authorList>
    </citation>
    <scope>NUCLEOTIDE SEQUENCE</scope>
</reference>
<dbReference type="PANTHER" id="PTHR46060:SF1">
    <property type="entry name" value="MARINER MOS1 TRANSPOSASE-LIKE PROTEIN"/>
    <property type="match status" value="1"/>
</dbReference>
<dbReference type="Proteomes" id="UP001153954">
    <property type="component" value="Unassembled WGS sequence"/>
</dbReference>
<dbReference type="PANTHER" id="PTHR46060">
    <property type="entry name" value="MARINER MOS1 TRANSPOSASE-LIKE PROTEIN"/>
    <property type="match status" value="1"/>
</dbReference>
<evidence type="ECO:0000313" key="2">
    <source>
        <dbReference type="Proteomes" id="UP001153954"/>
    </source>
</evidence>
<organism evidence="1 2">
    <name type="scientific">Euphydryas editha</name>
    <name type="common">Edith's checkerspot</name>
    <dbReference type="NCBI Taxonomy" id="104508"/>
    <lineage>
        <taxon>Eukaryota</taxon>
        <taxon>Metazoa</taxon>
        <taxon>Ecdysozoa</taxon>
        <taxon>Arthropoda</taxon>
        <taxon>Hexapoda</taxon>
        <taxon>Insecta</taxon>
        <taxon>Pterygota</taxon>
        <taxon>Neoptera</taxon>
        <taxon>Endopterygota</taxon>
        <taxon>Lepidoptera</taxon>
        <taxon>Glossata</taxon>
        <taxon>Ditrysia</taxon>
        <taxon>Papilionoidea</taxon>
        <taxon>Nymphalidae</taxon>
        <taxon>Nymphalinae</taxon>
        <taxon>Euphydryas</taxon>
    </lineage>
</organism>
<dbReference type="EMBL" id="CAKOGL010000023">
    <property type="protein sequence ID" value="CAH2101193.1"/>
    <property type="molecule type" value="Genomic_DNA"/>
</dbReference>
<evidence type="ECO:0000313" key="1">
    <source>
        <dbReference type="EMBL" id="CAH2101193.1"/>
    </source>
</evidence>
<dbReference type="InterPro" id="IPR036397">
    <property type="entry name" value="RNaseH_sf"/>
</dbReference>
<accession>A0AAU9UT54</accession>
<dbReference type="InterPro" id="IPR052709">
    <property type="entry name" value="Transposase-MT_Hybrid"/>
</dbReference>
<evidence type="ECO:0008006" key="3">
    <source>
        <dbReference type="Google" id="ProtNLM"/>
    </source>
</evidence>
<sequence length="222" mass="26069">MECDKYEIRCPSAWNIERLEGKKYKTNPVPTFADYSTPLDKDTIHCHLKSLGKIYKSCRIVPHELTKIQPKRRVEMVELSMTRYIVGQLMRMYEVISEKYPGLVNGKRVLLQQDNAKPHTAKVTRYKIEELGGVELLPHPEFSTDLAPSDYYLFRSMAKFLRGEKFESKGDVKNAVRQFFASKPKEWFYQGIKELAERWVKTIEYDGLYILRILILSFCMII</sequence>
<gene>
    <name evidence="1" type="ORF">EEDITHA_LOCUS15975</name>
</gene>
<comment type="caution">
    <text evidence="1">The sequence shown here is derived from an EMBL/GenBank/DDBJ whole genome shotgun (WGS) entry which is preliminary data.</text>
</comment>
<dbReference type="AlphaFoldDB" id="A0AAU9UT54"/>